<dbReference type="EMBL" id="QUOU01000001">
    <property type="protein sequence ID" value="REL25665.1"/>
    <property type="molecule type" value="Genomic_DNA"/>
</dbReference>
<evidence type="ECO:0000256" key="6">
    <source>
        <dbReference type="ARBA" id="ARBA00022960"/>
    </source>
</evidence>
<dbReference type="GO" id="GO:0008360">
    <property type="term" value="P:regulation of cell shape"/>
    <property type="evidence" value="ECO:0007669"/>
    <property type="project" value="UniProtKB-KW"/>
</dbReference>
<comment type="caution">
    <text evidence="15">The sequence shown here is derived from an EMBL/GenBank/DDBJ whole genome shotgun (WGS) entry which is preliminary data.</text>
</comment>
<dbReference type="RefSeq" id="WP_116006795.1">
    <property type="nucleotide sequence ID" value="NZ_QUOU01000001.1"/>
</dbReference>
<feature type="region of interest" description="Disordered" evidence="13">
    <location>
        <begin position="84"/>
        <end position="151"/>
    </location>
</feature>
<evidence type="ECO:0000256" key="7">
    <source>
        <dbReference type="ARBA" id="ARBA00022989"/>
    </source>
</evidence>
<gene>
    <name evidence="15" type="ORF">DXX93_03245</name>
</gene>
<evidence type="ECO:0000313" key="16">
    <source>
        <dbReference type="Proteomes" id="UP000256478"/>
    </source>
</evidence>
<keyword evidence="3" id="KW-0997">Cell inner membrane</keyword>
<evidence type="ECO:0000256" key="5">
    <source>
        <dbReference type="ARBA" id="ARBA00022692"/>
    </source>
</evidence>
<evidence type="ECO:0000256" key="4">
    <source>
        <dbReference type="ARBA" id="ARBA00022618"/>
    </source>
</evidence>
<comment type="subcellular location">
    <subcellularLocation>
        <location evidence="1">Cell inner membrane</location>
        <topology evidence="1">Single-pass membrane protein</topology>
    </subcellularLocation>
</comment>
<dbReference type="Pfam" id="PF06295">
    <property type="entry name" value="ZapG-like"/>
    <property type="match status" value="1"/>
</dbReference>
<accession>A0A3E0TNU6</accession>
<keyword evidence="2" id="KW-1003">Cell membrane</keyword>
<reference evidence="15 16" key="1">
    <citation type="submission" date="2018-08" db="EMBL/GenBank/DDBJ databases">
        <title>Thalassotalea euphylliae genome.</title>
        <authorList>
            <person name="Summers S."/>
            <person name="Rice S.A."/>
            <person name="Freckelton M.L."/>
            <person name="Nedved B.T."/>
            <person name="Hadfield M.G."/>
        </authorList>
    </citation>
    <scope>NUCLEOTIDE SEQUENCE [LARGE SCALE GENOMIC DNA]</scope>
    <source>
        <strain evidence="15 16">H1</strain>
    </source>
</reference>
<evidence type="ECO:0000313" key="15">
    <source>
        <dbReference type="EMBL" id="REL25665.1"/>
    </source>
</evidence>
<proteinExistence type="inferred from homology"/>
<evidence type="ECO:0000256" key="3">
    <source>
        <dbReference type="ARBA" id="ARBA00022519"/>
    </source>
</evidence>
<dbReference type="PANTHER" id="PTHR39579:SF1">
    <property type="entry name" value="INNER MEMBRANE PROTEIN YHCB"/>
    <property type="match status" value="1"/>
</dbReference>
<dbReference type="PANTHER" id="PTHR39579">
    <property type="entry name" value="INNER MEMBRANE PROTEIN YHCB"/>
    <property type="match status" value="1"/>
</dbReference>
<evidence type="ECO:0000256" key="10">
    <source>
        <dbReference type="ARBA" id="ARBA00035657"/>
    </source>
</evidence>
<evidence type="ECO:0000256" key="13">
    <source>
        <dbReference type="SAM" id="MobiDB-lite"/>
    </source>
</evidence>
<dbReference type="Proteomes" id="UP000256478">
    <property type="component" value="Unassembled WGS sequence"/>
</dbReference>
<evidence type="ECO:0000256" key="1">
    <source>
        <dbReference type="ARBA" id="ARBA00004377"/>
    </source>
</evidence>
<dbReference type="AlphaFoldDB" id="A0A3E0TNU6"/>
<evidence type="ECO:0000256" key="11">
    <source>
        <dbReference type="ARBA" id="ARBA00035703"/>
    </source>
</evidence>
<keyword evidence="7 14" id="KW-1133">Transmembrane helix</keyword>
<dbReference type="GO" id="GO:0005886">
    <property type="term" value="C:plasma membrane"/>
    <property type="evidence" value="ECO:0007669"/>
    <property type="project" value="UniProtKB-SubCell"/>
</dbReference>
<keyword evidence="5 14" id="KW-0812">Transmembrane</keyword>
<keyword evidence="8 14" id="KW-0472">Membrane</keyword>
<keyword evidence="6" id="KW-0133">Cell shape</keyword>
<protein>
    <recommendedName>
        <fullName evidence="11">Z-ring associated protein G</fullName>
    </recommendedName>
    <alternativeName>
        <fullName evidence="12">Cell division protein ZapG</fullName>
    </alternativeName>
</protein>
<organism evidence="15 16">
    <name type="scientific">Thalassotalea euphylliae</name>
    <dbReference type="NCBI Taxonomy" id="1655234"/>
    <lineage>
        <taxon>Bacteria</taxon>
        <taxon>Pseudomonadati</taxon>
        <taxon>Pseudomonadota</taxon>
        <taxon>Gammaproteobacteria</taxon>
        <taxon>Alteromonadales</taxon>
        <taxon>Colwelliaceae</taxon>
        <taxon>Thalassotalea</taxon>
    </lineage>
</organism>
<keyword evidence="9" id="KW-0131">Cell cycle</keyword>
<dbReference type="GO" id="GO:0051301">
    <property type="term" value="P:cell division"/>
    <property type="evidence" value="ECO:0007669"/>
    <property type="project" value="UniProtKB-KW"/>
</dbReference>
<keyword evidence="4" id="KW-0132">Cell division</keyword>
<sequence length="151" mass="16553">MTVVIDIALLLVGIVIGFVGGRYLSASAKENKALAEKVSKGEAALTQYQNDVAEHLDDSAKLLEQMNVTCQKAMKQMEQSTALLQRATPTDGETMPFFSQETQEQLAQTVKLRHEKKPDFSEETANEAPLDYSGNPSGLFDDKKQSVTNAE</sequence>
<evidence type="ECO:0000256" key="9">
    <source>
        <dbReference type="ARBA" id="ARBA00023306"/>
    </source>
</evidence>
<evidence type="ECO:0000256" key="2">
    <source>
        <dbReference type="ARBA" id="ARBA00022475"/>
    </source>
</evidence>
<dbReference type="InterPro" id="IPR009386">
    <property type="entry name" value="ZapG-like"/>
</dbReference>
<evidence type="ECO:0000256" key="12">
    <source>
        <dbReference type="ARBA" id="ARBA00035727"/>
    </source>
</evidence>
<feature type="transmembrane region" description="Helical" evidence="14">
    <location>
        <begin position="6"/>
        <end position="24"/>
    </location>
</feature>
<dbReference type="OrthoDB" id="5766209at2"/>
<name>A0A3E0TNU6_9GAMM</name>
<feature type="compositionally biased region" description="Polar residues" evidence="13">
    <location>
        <begin position="97"/>
        <end position="108"/>
    </location>
</feature>
<evidence type="ECO:0000256" key="14">
    <source>
        <dbReference type="SAM" id="Phobius"/>
    </source>
</evidence>
<evidence type="ECO:0000256" key="8">
    <source>
        <dbReference type="ARBA" id="ARBA00023136"/>
    </source>
</evidence>
<comment type="similarity">
    <text evidence="10">Belongs to the ZapG family.</text>
</comment>